<gene>
    <name evidence="3" type="ORF">BSAL_25095</name>
</gene>
<dbReference type="EMBL" id="CYKH01001794">
    <property type="protein sequence ID" value="CUG90119.1"/>
    <property type="molecule type" value="Genomic_DNA"/>
</dbReference>
<feature type="non-terminal residue" evidence="3">
    <location>
        <position position="1"/>
    </location>
</feature>
<feature type="compositionally biased region" description="Polar residues" evidence="1">
    <location>
        <begin position="354"/>
        <end position="366"/>
    </location>
</feature>
<feature type="region of interest" description="Disordered" evidence="1">
    <location>
        <begin position="412"/>
        <end position="434"/>
    </location>
</feature>
<name>A0A0S4JNN6_BODSA</name>
<evidence type="ECO:0000313" key="4">
    <source>
        <dbReference type="Proteomes" id="UP000051952"/>
    </source>
</evidence>
<accession>A0A0S4JNN6</accession>
<dbReference type="VEuPathDB" id="TriTrypDB:BSAL_25095"/>
<keyword evidence="2" id="KW-1133">Transmembrane helix</keyword>
<keyword evidence="2" id="KW-0472">Membrane</keyword>
<evidence type="ECO:0000256" key="2">
    <source>
        <dbReference type="SAM" id="Phobius"/>
    </source>
</evidence>
<organism evidence="3 4">
    <name type="scientific">Bodo saltans</name>
    <name type="common">Flagellated protozoan</name>
    <dbReference type="NCBI Taxonomy" id="75058"/>
    <lineage>
        <taxon>Eukaryota</taxon>
        <taxon>Discoba</taxon>
        <taxon>Euglenozoa</taxon>
        <taxon>Kinetoplastea</taxon>
        <taxon>Metakinetoplastina</taxon>
        <taxon>Eubodonida</taxon>
        <taxon>Bodonidae</taxon>
        <taxon>Bodo</taxon>
    </lineage>
</organism>
<evidence type="ECO:0000256" key="1">
    <source>
        <dbReference type="SAM" id="MobiDB-lite"/>
    </source>
</evidence>
<keyword evidence="4" id="KW-1185">Reference proteome</keyword>
<evidence type="ECO:0000313" key="3">
    <source>
        <dbReference type="EMBL" id="CUG90119.1"/>
    </source>
</evidence>
<dbReference type="Proteomes" id="UP000051952">
    <property type="component" value="Unassembled WGS sequence"/>
</dbReference>
<feature type="compositionally biased region" description="Low complexity" evidence="1">
    <location>
        <begin position="412"/>
        <end position="422"/>
    </location>
</feature>
<proteinExistence type="predicted"/>
<feature type="region of interest" description="Disordered" evidence="1">
    <location>
        <begin position="354"/>
        <end position="398"/>
    </location>
</feature>
<reference evidence="4" key="1">
    <citation type="submission" date="2015-09" db="EMBL/GenBank/DDBJ databases">
        <authorList>
            <consortium name="Pathogen Informatics"/>
        </authorList>
    </citation>
    <scope>NUCLEOTIDE SEQUENCE [LARGE SCALE GENOMIC DNA]</scope>
    <source>
        <strain evidence="4">Lake Konstanz</strain>
    </source>
</reference>
<dbReference type="AlphaFoldDB" id="A0A0S4JNN6"/>
<protein>
    <submittedName>
        <fullName evidence="3">Membrane-associated protein, putative</fullName>
    </submittedName>
</protein>
<feature type="compositionally biased region" description="Low complexity" evidence="1">
    <location>
        <begin position="389"/>
        <end position="398"/>
    </location>
</feature>
<sequence>FDALQFAPMQFSLSCSTTSASTATSGNDVVAQGCTMTPTVNSSATAVVSAVNMSRAMIVGCSAANRGTPPLLQPSLSRVTPSDSCQFVMTPSTSLDVDVTSLAQLSSLQAEASAMLLASSSRVDMYLAAWCPTLQPSSTESSTSASLHRYRVCTTDALWRSMIIPLCRAAGFDGGELQPLLSASQISVADIASNSSGNLSSTLLRLRCPSSYFPTQQINEDFDNCDMMWVPRSSISAVVTATPGTTTTTSSSPCTARYLRCYMVAEQQQERVEWIFGSTLFCIVFVGSMVISTFSLWSERRQLLNANSATLQRRRSTRLRTRSSKPSDTTSVAMLGLSSADVTNLVLGDTQRNVSLQKKRSSSVMSTEERPLAMTSSSVGKGSGGSSSDGGSTYGNSIRDSDVLLLPAAVSSPPLLPAQQSPRFAIPRGGDVEL</sequence>
<feature type="transmembrane region" description="Helical" evidence="2">
    <location>
        <begin position="274"/>
        <end position="297"/>
    </location>
</feature>
<keyword evidence="2" id="KW-0812">Transmembrane</keyword>